<keyword evidence="2" id="KW-0175">Coiled coil</keyword>
<dbReference type="PANTHER" id="PTHR47447:SF24">
    <property type="entry name" value="PENTATRICOPEPTIDE REPEAT-CONTAINING PROTEIN"/>
    <property type="match status" value="1"/>
</dbReference>
<evidence type="ECO:0000313" key="5">
    <source>
        <dbReference type="Proteomes" id="UP000030694"/>
    </source>
</evidence>
<evidence type="ECO:0000313" key="4">
    <source>
        <dbReference type="EMBL" id="ETW60145.1"/>
    </source>
</evidence>
<protein>
    <recommendedName>
        <fullName evidence="6">Pentatricopeptide repeat domain-containing protein</fullName>
    </recommendedName>
</protein>
<dbReference type="EMBL" id="KI927531">
    <property type="protein sequence ID" value="ETW60145.1"/>
    <property type="molecule type" value="Genomic_DNA"/>
</dbReference>
<dbReference type="Pfam" id="PF13041">
    <property type="entry name" value="PPR_2"/>
    <property type="match status" value="1"/>
</dbReference>
<dbReference type="OrthoDB" id="185373at2759"/>
<evidence type="ECO:0000256" key="3">
    <source>
        <dbReference type="SAM" id="MobiDB-lite"/>
    </source>
</evidence>
<dbReference type="NCBIfam" id="TIGR00756">
    <property type="entry name" value="PPR"/>
    <property type="match status" value="2"/>
</dbReference>
<dbReference type="Proteomes" id="UP000030694">
    <property type="component" value="Unassembled WGS sequence"/>
</dbReference>
<evidence type="ECO:0008006" key="6">
    <source>
        <dbReference type="Google" id="ProtNLM"/>
    </source>
</evidence>
<reference evidence="4 5" key="2">
    <citation type="submission" date="2013-02" db="EMBL/GenBank/DDBJ databases">
        <title>The Genome Sequence of Plasmodium falciparum CAMP/Malaysia.</title>
        <authorList>
            <consortium name="The Broad Institute Genome Sequencing Platform"/>
            <consortium name="The Broad Institute Genome Sequencing Center for Infectious Disease"/>
            <person name="Neafsey D."/>
            <person name="Cheeseman I."/>
            <person name="Volkman S."/>
            <person name="Adams J."/>
            <person name="Walker B."/>
            <person name="Young S.K."/>
            <person name="Zeng Q."/>
            <person name="Gargeya S."/>
            <person name="Fitzgerald M."/>
            <person name="Haas B."/>
            <person name="Abouelleil A."/>
            <person name="Alvarado L."/>
            <person name="Arachchi H.M."/>
            <person name="Berlin A.M."/>
            <person name="Chapman S.B."/>
            <person name="Dewar J."/>
            <person name="Goldberg J."/>
            <person name="Griggs A."/>
            <person name="Gujja S."/>
            <person name="Hansen M."/>
            <person name="Howarth C."/>
            <person name="Imamovic A."/>
            <person name="Larimer J."/>
            <person name="McCowan C."/>
            <person name="Murphy C."/>
            <person name="Neiman D."/>
            <person name="Pearson M."/>
            <person name="Priest M."/>
            <person name="Roberts A."/>
            <person name="Saif S."/>
            <person name="Shea T."/>
            <person name="Sisk P."/>
            <person name="Sykes S."/>
            <person name="Wortman J."/>
            <person name="Nusbaum C."/>
            <person name="Birren B."/>
        </authorList>
    </citation>
    <scope>NUCLEOTIDE SEQUENCE [LARGE SCALE GENOMIC DNA]</scope>
    <source>
        <strain evidence="4 5">CAMP/Malaysia</strain>
    </source>
</reference>
<dbReference type="Gene3D" id="1.25.40.10">
    <property type="entry name" value="Tetratricopeptide repeat domain"/>
    <property type="match status" value="3"/>
</dbReference>
<dbReference type="OMA" id="HKVFHFY"/>
<dbReference type="PANTHER" id="PTHR47447">
    <property type="entry name" value="OS03G0856100 PROTEIN"/>
    <property type="match status" value="1"/>
</dbReference>
<feature type="compositionally biased region" description="Basic and acidic residues" evidence="3">
    <location>
        <begin position="299"/>
        <end position="308"/>
    </location>
</feature>
<evidence type="ECO:0000256" key="2">
    <source>
        <dbReference type="SAM" id="Coils"/>
    </source>
</evidence>
<name>A0A024X4X4_PLAFC</name>
<sequence length="1413" mass="169546">MNGSFFFSHFKEFTIRNTNYFLYEESKKSYKSCIVWYMNHYQRFGGSIRRYSNALGQLIDRKKRNLVNIEKGNEILKSYKRVNLKKILKDGDKKKEIYENDKIVSDNIISDNNISHNNIGDNNISNNNIGDNNISNNIISDNILSDNILSNNILCDNIVNDKIKYDKGEKWINENVLKKVEGKDNENLDDFNDKDKRNNNKNIMNIENKNIYNINTNSSTFCTHNHINDEHVKDSVDELFCTKEKKKQLMKRIIFQNNHDYMHLIERYEEYKIKQEDEFYNSSNDKNEEEYSSYPSFIKKKEENKSNDDNNNNVNEKMCEKENFKCKEKSSNNDVHYYLYEVDKDKEESNVNMHFNFLKNNLNISIFPEIGKKDILESCKRKKNMQNEINKNSDIKNMFNNDIYFWTKRKVHRAIGWDLIPDNLKRNDDIIDVSELRYGHLKGSTKEEEKEDNNREVGYKDDNNKIHKTMKQHINKDIEQNTGQDKNSNIKGKSVEEENMYMGEKKNDINVQLDDINVQLDDINVQLDDINIQLDEINLNKDERDKKKISYIQRRVAPCNFLKKLDIYKSDATLLNDGSSTIQMNKNVDVICEEDNKEMEKEEEKKYEETNKEPTNQMKEEKLIDIFLNNDNNLGNVKNVEYIKAEVNKGDHKLDKLDIKKEDDEYNEIVEIDSCQNDNIKNKEKNMKYMNGSYNNMNEEDKHYESDDKTYYEGIVDNSKNVFKKMKENYDMFKKNNMSPYILEDCEKYINYYYGIEKEERIKELRKYADMDFYEIMGNGNFGIEDYNMLIKSKILFNKEEEGFHYFNLLKKYDIRINIETYNSLMYTCIVQKNSKLSRLIYLQIIKDLFIPNKNTFCILIKAHILDKDIKSAFHLYRKMIKENIEVDIVIYSTLIDGLIKNKLYKRAEQFFNYIVNYKNVVPDEILYTIMIKNCAYNREAEKCLNYYETMLSQNLRITDITLIEIINCLSRREDYFYKVFYFYHIYLSNEMKINQRLMLYMIMACSNKGNIKRLKEILKTMNKNKIKISDEMYCYIVRTFANNCKDKRVSLSERHNNIKYAWRIIYDLLKGSSHMKKKEKEKEKDIYIDKYIDKEKEKYIDKYIDKEKDIYIDNYIDKQIDERHGEMISTKEHIKKNPTDDNKNIESYNKNDHISFDRVNHLYKGTELHSSTSHDCINTKILNSLILLYINCEYYEYAINMLKYFSYFECVPDYYTFNMLFNMLYYKMKDYGKVLCLYDYMINNTQNKPNEKILNLILNSAIQTKSSKNTLFILRQMFTYKIYPSPKMVKKLYHVGRYITEIQLLINSMIRQQTKDIYEVNLKENQLIRLNIDEYELNLFKEGKTFKSKTPLDEAREQFFKRKQRMEKEKRMSKNKKSSDWLPYGQYLQSKKKGGEIYAKRVDRPRPLAFDD</sequence>
<gene>
    <name evidence="4" type="ORF">PFMC_03917</name>
</gene>
<accession>A0A024X4X4</accession>
<feature type="region of interest" description="Disordered" evidence="3">
    <location>
        <begin position="282"/>
        <end position="315"/>
    </location>
</feature>
<evidence type="ECO:0000256" key="1">
    <source>
        <dbReference type="ARBA" id="ARBA00022737"/>
    </source>
</evidence>
<organism evidence="4 5">
    <name type="scientific">Plasmodium falciparum (isolate Camp / Malaysia)</name>
    <dbReference type="NCBI Taxonomy" id="5835"/>
    <lineage>
        <taxon>Eukaryota</taxon>
        <taxon>Sar</taxon>
        <taxon>Alveolata</taxon>
        <taxon>Apicomplexa</taxon>
        <taxon>Aconoidasida</taxon>
        <taxon>Haemosporida</taxon>
        <taxon>Plasmodiidae</taxon>
        <taxon>Plasmodium</taxon>
        <taxon>Plasmodium (Laverania)</taxon>
    </lineage>
</organism>
<dbReference type="InterPro" id="IPR011990">
    <property type="entry name" value="TPR-like_helical_dom_sf"/>
</dbReference>
<dbReference type="InterPro" id="IPR002885">
    <property type="entry name" value="PPR_rpt"/>
</dbReference>
<keyword evidence="1" id="KW-0677">Repeat</keyword>
<feature type="coiled-coil region" evidence="2">
    <location>
        <begin position="513"/>
        <end position="540"/>
    </location>
</feature>
<reference evidence="4 5" key="1">
    <citation type="submission" date="2013-02" db="EMBL/GenBank/DDBJ databases">
        <title>The Genome Annotation of Plasmodium falciparum CAMP/Malaysia.</title>
        <authorList>
            <consortium name="The Broad Institute Genome Sequencing Platform"/>
            <consortium name="The Broad Institute Genome Sequencing Center for Infectious Disease"/>
            <person name="Neafsey D."/>
            <person name="Hoffman S."/>
            <person name="Volkman S."/>
            <person name="Rosenthal P."/>
            <person name="Walker B."/>
            <person name="Young S.K."/>
            <person name="Zeng Q."/>
            <person name="Gargeya S."/>
            <person name="Fitzgerald M."/>
            <person name="Haas B."/>
            <person name="Abouelleil A."/>
            <person name="Allen A.W."/>
            <person name="Alvarado L."/>
            <person name="Arachchi H.M."/>
            <person name="Berlin A.M."/>
            <person name="Chapman S.B."/>
            <person name="Gainer-Dewar J."/>
            <person name="Goldberg J."/>
            <person name="Griggs A."/>
            <person name="Gujja S."/>
            <person name="Hansen M."/>
            <person name="Howarth C."/>
            <person name="Imamovic A."/>
            <person name="Ireland A."/>
            <person name="Larimer J."/>
            <person name="McCowan C."/>
            <person name="Murphy C."/>
            <person name="Pearson M."/>
            <person name="Poon T.W."/>
            <person name="Priest M."/>
            <person name="Roberts A."/>
            <person name="Saif S."/>
            <person name="Shea T."/>
            <person name="Sisk P."/>
            <person name="Sykes S."/>
            <person name="Wortman J."/>
            <person name="Nusbaum C."/>
            <person name="Birren B."/>
        </authorList>
    </citation>
    <scope>NUCLEOTIDE SEQUENCE [LARGE SCALE GENOMIC DNA]</scope>
    <source>
        <strain evidence="4 5">CAMP/Malaysia</strain>
    </source>
</reference>
<proteinExistence type="predicted"/>